<keyword evidence="3 6" id="KW-0732">Signal</keyword>
<feature type="compositionally biased region" description="Gly residues" evidence="4">
    <location>
        <begin position="1081"/>
        <end position="1092"/>
    </location>
</feature>
<dbReference type="PANTHER" id="PTHR23303:SF15">
    <property type="entry name" value="COLOSSIN-A"/>
    <property type="match status" value="1"/>
</dbReference>
<comment type="caution">
    <text evidence="8">The sequence shown here is derived from an EMBL/GenBank/DDBJ whole genome shotgun (WGS) entry which is preliminary data.</text>
</comment>
<dbReference type="InterPro" id="IPR013783">
    <property type="entry name" value="Ig-like_fold"/>
</dbReference>
<feature type="compositionally biased region" description="Basic and acidic residues" evidence="4">
    <location>
        <begin position="1036"/>
        <end position="1052"/>
    </location>
</feature>
<dbReference type="RefSeq" id="WP_214563550.1">
    <property type="nucleotide sequence ID" value="NZ_JAHEWX010000024.1"/>
</dbReference>
<comment type="subcellular location">
    <subcellularLocation>
        <location evidence="1">Secreted</location>
    </subcellularLocation>
</comment>
<evidence type="ECO:0000256" key="3">
    <source>
        <dbReference type="ARBA" id="ARBA00022729"/>
    </source>
</evidence>
<evidence type="ECO:0000256" key="4">
    <source>
        <dbReference type="SAM" id="MobiDB-lite"/>
    </source>
</evidence>
<dbReference type="InterPro" id="IPR033764">
    <property type="entry name" value="Sdr_B"/>
</dbReference>
<evidence type="ECO:0000313" key="9">
    <source>
        <dbReference type="Proteomes" id="UP000709437"/>
    </source>
</evidence>
<dbReference type="GO" id="GO:0005975">
    <property type="term" value="P:carbohydrate metabolic process"/>
    <property type="evidence" value="ECO:0007669"/>
    <property type="project" value="UniProtKB-ARBA"/>
</dbReference>
<evidence type="ECO:0000256" key="1">
    <source>
        <dbReference type="ARBA" id="ARBA00004613"/>
    </source>
</evidence>
<gene>
    <name evidence="8" type="ORF">KK103_15405</name>
</gene>
<name>A0A9Q2W8B6_9MICO</name>
<evidence type="ECO:0000256" key="6">
    <source>
        <dbReference type="SAM" id="SignalP"/>
    </source>
</evidence>
<accession>A0A9Q2W8B6</accession>
<feature type="chain" id="PRO_5040185140" evidence="6">
    <location>
        <begin position="24"/>
        <end position="1148"/>
    </location>
</feature>
<evidence type="ECO:0000259" key="7">
    <source>
        <dbReference type="Pfam" id="PF17210"/>
    </source>
</evidence>
<feature type="transmembrane region" description="Helical" evidence="5">
    <location>
        <begin position="1122"/>
        <end position="1140"/>
    </location>
</feature>
<keyword evidence="2" id="KW-0964">Secreted</keyword>
<dbReference type="GO" id="GO:0005576">
    <property type="term" value="C:extracellular region"/>
    <property type="evidence" value="ECO:0007669"/>
    <property type="project" value="UniProtKB-SubCell"/>
</dbReference>
<dbReference type="SUPFAM" id="SSF117074">
    <property type="entry name" value="Hypothetical protein PA1324"/>
    <property type="match status" value="1"/>
</dbReference>
<dbReference type="Pfam" id="PF17210">
    <property type="entry name" value="SdrD_B"/>
    <property type="match status" value="1"/>
</dbReference>
<dbReference type="PANTHER" id="PTHR23303">
    <property type="entry name" value="CARBOXYPEPTIDASE REGULATORY REGION-CONTAINING"/>
    <property type="match status" value="1"/>
</dbReference>
<reference evidence="8" key="1">
    <citation type="submission" date="2021-05" db="EMBL/GenBank/DDBJ databases">
        <title>Whole genome sequence of Curtobacterium flaccumfaciens pv. flaccumfaciens strain CFBP 3417.</title>
        <authorList>
            <person name="Osdaghi E."/>
            <person name="Taghouti G."/>
            <person name="Portier P."/>
            <person name="Fazliarab A."/>
            <person name="Taghavi S.M."/>
            <person name="Briand M."/>
            <person name="Le-Saux M."/>
            <person name="Jacques M.-A."/>
        </authorList>
    </citation>
    <scope>NUCLEOTIDE SEQUENCE</scope>
    <source>
        <strain evidence="8">CFBP 3417</strain>
    </source>
</reference>
<feature type="region of interest" description="Disordered" evidence="4">
    <location>
        <begin position="1007"/>
        <end position="1102"/>
    </location>
</feature>
<keyword evidence="5" id="KW-0812">Transmembrane</keyword>
<proteinExistence type="predicted"/>
<keyword evidence="5" id="KW-1133">Transmembrane helix</keyword>
<evidence type="ECO:0000256" key="5">
    <source>
        <dbReference type="SAM" id="Phobius"/>
    </source>
</evidence>
<keyword evidence="5" id="KW-0472">Membrane</keyword>
<feature type="compositionally biased region" description="Low complexity" evidence="4">
    <location>
        <begin position="27"/>
        <end position="45"/>
    </location>
</feature>
<feature type="region of interest" description="Disordered" evidence="4">
    <location>
        <begin position="27"/>
        <end position="83"/>
    </location>
</feature>
<protein>
    <submittedName>
        <fullName evidence="8">MSCRAMM family adhesin SdrC</fullName>
    </submittedName>
</protein>
<feature type="domain" description="SD-repeat containing protein B" evidence="7">
    <location>
        <begin position="934"/>
        <end position="1040"/>
    </location>
</feature>
<dbReference type="Gene3D" id="2.60.40.10">
    <property type="entry name" value="Immunoglobulins"/>
    <property type="match status" value="1"/>
</dbReference>
<dbReference type="EMBL" id="JAHEWX010000024">
    <property type="protein sequence ID" value="MBT1543149.1"/>
    <property type="molecule type" value="Genomic_DNA"/>
</dbReference>
<feature type="signal peptide" evidence="6">
    <location>
        <begin position="1"/>
        <end position="23"/>
    </location>
</feature>
<dbReference type="InterPro" id="IPR051417">
    <property type="entry name" value="SDr/BOS_complex"/>
</dbReference>
<dbReference type="Proteomes" id="UP000709437">
    <property type="component" value="Unassembled WGS sequence"/>
</dbReference>
<dbReference type="AlphaFoldDB" id="A0A9Q2W8B6"/>
<evidence type="ECO:0000256" key="2">
    <source>
        <dbReference type="ARBA" id="ARBA00022525"/>
    </source>
</evidence>
<organism evidence="8 9">
    <name type="scientific">Curtobacterium flaccumfaciens pv. flaccumfaciens</name>
    <dbReference type="NCBI Taxonomy" id="138532"/>
    <lineage>
        <taxon>Bacteria</taxon>
        <taxon>Bacillati</taxon>
        <taxon>Actinomycetota</taxon>
        <taxon>Actinomycetes</taxon>
        <taxon>Micrococcales</taxon>
        <taxon>Microbacteriaceae</taxon>
        <taxon>Curtobacterium</taxon>
    </lineage>
</organism>
<feature type="region of interest" description="Disordered" evidence="4">
    <location>
        <begin position="383"/>
        <end position="403"/>
    </location>
</feature>
<sequence>MRTRIPIRAVVATALSLTLPLTAAAPASATPAGGAVGTATTDPATSTVRPAGTVGLAAKVAKDGNGPFTPDDRPGGDSSGTNGIVRTLDAITYSVEMSVNDGDSVNQRFVVTAPAGTTWAGLPKPCTGAASRIDGQRLTCSVGDLTEGNLVEVPVVLDVSGTMRHGDEIEVTVEATADNADNGVVTAVAPTVTVSAAARYNLSKDVVGSSLTPDVIGPDGERGLRLVYPIAVNWEPVVAGQGLLGFEASTGPMTFTDDVSEILGDLPSTAVLWNGTAPACGVNATNAWRFDGLPGGRGGGPRSVVDSGTIVCAQSSPGADVDVTITDTVTDPGRIPTQSLSGGPVTGGTRAYFVSGYLSLWLPYPPGSVLSTNRYSALQTTSASGAQNYPGSEEPLADNSTSRNLVGVGSGTAGKRLWRVIDSAGTTVEGSARAGDPWVTQGQVLRSDVTVLNDGYSRWTGTILCDTFDRGTQRLTRGGTPGATAWTSGLSRPRIEYAAYDMTSPAAGQDHTCGDDDGPWFASPDEVPGGRAAVGAVRALGDVDGGARAVLHTYVAVADAPSGTRAYDFGHALLGEHTDVWTHDTARPENGAGAMADSVVITENLARIRKKIVDPGTTAEDTPDKTSFVGSGSTLEYALYPTLTNGHSGGQATTVTVRDVLPMHTDYIPESASRPAELDTITDNAGNLRQRLTWTLDDQQPNTRIPPITYELQVSSLAPAGPVQNYATIASPTDRSEAFRRDTQRAVQVVAAVGVGVEKVATEPVVATGDQLEWDLLYTNRDARSISGLDVIDVLPHRGDPQGSAFHGTVSLADRVDVAPGAGETVRYTTSDPASISLDGTAASNQPGGSTLWCAAADLGDPACGSAELADVTAVRIERTGGVAPGQTVRHHVALQTRGERDGDTYTNRFGLRASNLELAALSNRATVRVVAGSIGDRVWTDSNDDGLQGSDEPGIDRVPIRLSGVDDRGTDVARATRSGPDGQYSFDGLRPGDYVVAFTAPDGRRFTKEHVGTDGTIDSDAGQDGETPAVSIAWERSDEGAKESITRDRTVDAGLLLGDSPSDPEPEPGPDPGTVPGAGTVPGSGPGGGSGSTAVPTVAPSPGARGGVQGLAFTGTSGTPLVLGVALLLLALGAAMLGTNRNQRRQR</sequence>
<evidence type="ECO:0000313" key="8">
    <source>
        <dbReference type="EMBL" id="MBT1543149.1"/>
    </source>
</evidence>